<sequence>MDYEALMDERQKHVHEHFSPNSKLNDPEFVKKLLDWITFWRRNPSRFVQRYFGITLYLYQHIILYLMDIFPSICIVAARSAAKSFIIAVYACKEAILRPGSLIVVASATKKQARLIVSEKIAKEILPRSPLLQQEIKTIKDNQNDIEVKFNNGSSIVVLVANENVRGYRATVFIYEEFRMIVKSIIDTVLSPTLFQRQIPFRIKYPDEYKELKEEPKEIYISSAWYKSHWMWDYMKLVTRDMLGKGKSVLIGMDYSIALKHEIKTRDFLVKERKKLDRVAWTIEYENQMVAENAHAYFTYDMLNKNRVLKRPFYPRKNEDVLSKVKAKHTIPKQAGEIRIIACDIAPEGGTGNDNSVFTCIRALPESKEYKVSDTSGDHIEVKQGYRRQVVYMEPQAEFETTKQAIRIKQLFADFEADYCVLDTRNAGVAIYDALAKVLYDVDRNVEYEPWTCMNDDKLKARIVIAGQKEAVFSVKASLELNSKIAVSMRDSLNNRMIELMVSNQEGVEELQRLYPEYVSADVDTQLFYERPFLETVALINEMIGLEYTVQNQTNLIKIEERPGARKDRYTSVSYGNYFVSLLEADLFSDSSGYEYVTLCN</sequence>
<dbReference type="Pfam" id="PF03354">
    <property type="entry name" value="TerL_ATPase"/>
    <property type="match status" value="1"/>
</dbReference>
<dbReference type="InterPro" id="IPR027417">
    <property type="entry name" value="P-loop_NTPase"/>
</dbReference>
<dbReference type="RefSeq" id="WP_130849565.1">
    <property type="nucleotide sequence ID" value="NZ_JACOQI010000002.1"/>
</dbReference>
<dbReference type="Proteomes" id="UP000620327">
    <property type="component" value="Unassembled WGS sequence"/>
</dbReference>
<protein>
    <recommendedName>
        <fullName evidence="1">Terminase large subunit-like ATPase domain-containing protein</fullName>
    </recommendedName>
</protein>
<accession>A0A923MEU7</accession>
<dbReference type="AlphaFoldDB" id="A0A923MEU7"/>
<evidence type="ECO:0000313" key="3">
    <source>
        <dbReference type="Proteomes" id="UP000620327"/>
    </source>
</evidence>
<dbReference type="InterPro" id="IPR046461">
    <property type="entry name" value="TerL_ATPase"/>
</dbReference>
<keyword evidence="3" id="KW-1185">Reference proteome</keyword>
<evidence type="ECO:0000259" key="1">
    <source>
        <dbReference type="Pfam" id="PF03354"/>
    </source>
</evidence>
<comment type="caution">
    <text evidence="2">The sequence shown here is derived from an EMBL/GenBank/DDBJ whole genome shotgun (WGS) entry which is preliminary data.</text>
</comment>
<gene>
    <name evidence="2" type="ORF">H8Z83_03475</name>
</gene>
<evidence type="ECO:0000313" key="2">
    <source>
        <dbReference type="EMBL" id="MBC5769407.1"/>
    </source>
</evidence>
<dbReference type="EMBL" id="JACOQI010000002">
    <property type="protein sequence ID" value="MBC5769407.1"/>
    <property type="molecule type" value="Genomic_DNA"/>
</dbReference>
<reference evidence="2" key="1">
    <citation type="submission" date="2020-08" db="EMBL/GenBank/DDBJ databases">
        <title>Genome public.</title>
        <authorList>
            <person name="Liu C."/>
            <person name="Sun Q."/>
        </authorList>
    </citation>
    <scope>NUCLEOTIDE SEQUENCE</scope>
    <source>
        <strain evidence="2">BX15</strain>
    </source>
</reference>
<proteinExistence type="predicted"/>
<name>A0A923MEU7_9FIRM</name>
<dbReference type="Gene3D" id="3.40.50.300">
    <property type="entry name" value="P-loop containing nucleotide triphosphate hydrolases"/>
    <property type="match status" value="1"/>
</dbReference>
<dbReference type="Gene3D" id="3.30.420.240">
    <property type="match status" value="1"/>
</dbReference>
<feature type="domain" description="Terminase large subunit-like ATPase" evidence="1">
    <location>
        <begin position="70"/>
        <end position="184"/>
    </location>
</feature>
<organism evidence="2 3">
    <name type="scientific">Dysosmobacter segnis</name>
    <dbReference type="NCBI Taxonomy" id="2763042"/>
    <lineage>
        <taxon>Bacteria</taxon>
        <taxon>Bacillati</taxon>
        <taxon>Bacillota</taxon>
        <taxon>Clostridia</taxon>
        <taxon>Eubacteriales</taxon>
        <taxon>Oscillospiraceae</taxon>
        <taxon>Dysosmobacter</taxon>
    </lineage>
</organism>